<dbReference type="GeneTree" id="ENSGT00390000014419"/>
<feature type="compositionally biased region" description="Low complexity" evidence="1">
    <location>
        <begin position="160"/>
        <end position="172"/>
    </location>
</feature>
<evidence type="ECO:0000313" key="4">
    <source>
        <dbReference type="Proteomes" id="UP000008225"/>
    </source>
</evidence>
<protein>
    <submittedName>
        <fullName evidence="3">Uncharacterized protein</fullName>
    </submittedName>
</protein>
<evidence type="ECO:0000256" key="1">
    <source>
        <dbReference type="SAM" id="MobiDB-lite"/>
    </source>
</evidence>
<keyword evidence="4" id="KW-1185">Reference proteome</keyword>
<feature type="region of interest" description="Disordered" evidence="1">
    <location>
        <begin position="107"/>
        <end position="201"/>
    </location>
</feature>
<feature type="region of interest" description="Disordered" evidence="1">
    <location>
        <begin position="1"/>
        <end position="35"/>
    </location>
</feature>
<accession>A0A5F4VVA9</accession>
<keyword evidence="2" id="KW-0812">Transmembrane</keyword>
<dbReference type="KEGG" id="cjc:100395655"/>
<feature type="transmembrane region" description="Helical" evidence="2">
    <location>
        <begin position="247"/>
        <end position="269"/>
    </location>
</feature>
<evidence type="ECO:0000256" key="2">
    <source>
        <dbReference type="SAM" id="Phobius"/>
    </source>
</evidence>
<sequence>MRLWPLRPSFASPDPEQPAGDAPGTLPRRPVSPSALAGSLSLASRGSAPRTSWSARETELLLGALLLGALLRQALAPSRRVLGELVGQQVHRPRQCRRRHYRLLRVSFPQAQGQPSGPLDEHTPELTRLPGDHGRKLPRRRYRGSERPQQGRGPAPSVPAPARGQAGAAPLPTARSPHADPAWTPHFNRSPRRSADTSRAPPPLNAALLLTLGHLHRLMSILGPLRDQLRTLNQHVEHLRGAFCKTVSLAVGFVLGSAAAVGFILGNAAA</sequence>
<reference evidence="3" key="2">
    <citation type="submission" date="2025-08" db="UniProtKB">
        <authorList>
            <consortium name="Ensembl"/>
        </authorList>
    </citation>
    <scope>IDENTIFICATION</scope>
</reference>
<dbReference type="InParanoid" id="A0A5F4VVA9"/>
<name>A0A5F4VVA9_CALJA</name>
<keyword evidence="2" id="KW-1133">Transmembrane helix</keyword>
<dbReference type="Proteomes" id="UP000008225">
    <property type="component" value="Chromosome 3"/>
</dbReference>
<dbReference type="GeneID" id="100395655"/>
<reference evidence="3" key="3">
    <citation type="submission" date="2025-09" db="UniProtKB">
        <authorList>
            <consortium name="Ensembl"/>
        </authorList>
    </citation>
    <scope>IDENTIFICATION</scope>
</reference>
<proteinExistence type="predicted"/>
<reference evidence="3" key="1">
    <citation type="submission" date="2009-03" db="EMBL/GenBank/DDBJ databases">
        <authorList>
            <person name="Warren W."/>
            <person name="Ye L."/>
            <person name="Minx P."/>
            <person name="Worley K."/>
            <person name="Gibbs R."/>
            <person name="Wilson R.K."/>
        </authorList>
    </citation>
    <scope>NUCLEOTIDE SEQUENCE [LARGE SCALE GENOMIC DNA]</scope>
</reference>
<dbReference type="AlphaFoldDB" id="A0A5F4VVA9"/>
<evidence type="ECO:0000313" key="3">
    <source>
        <dbReference type="Ensembl" id="ENSCJAP00000068924.1"/>
    </source>
</evidence>
<dbReference type="OMA" id="CAPECKP"/>
<dbReference type="Bgee" id="ENSCJAG00000060059">
    <property type="expression patterns" value="Expressed in frontal cortex and 1 other cell type or tissue"/>
</dbReference>
<feature type="compositionally biased region" description="Basic and acidic residues" evidence="1">
    <location>
        <begin position="119"/>
        <end position="135"/>
    </location>
</feature>
<dbReference type="Ensembl" id="ENSCJAT00000100664.2">
    <property type="protein sequence ID" value="ENSCJAP00000068924.1"/>
    <property type="gene ID" value="ENSCJAG00000060059.2"/>
</dbReference>
<organism evidence="3 4">
    <name type="scientific">Callithrix jacchus</name>
    <name type="common">White-tufted-ear marmoset</name>
    <name type="synonym">Simia Jacchus</name>
    <dbReference type="NCBI Taxonomy" id="9483"/>
    <lineage>
        <taxon>Eukaryota</taxon>
        <taxon>Metazoa</taxon>
        <taxon>Chordata</taxon>
        <taxon>Craniata</taxon>
        <taxon>Vertebrata</taxon>
        <taxon>Euteleostomi</taxon>
        <taxon>Mammalia</taxon>
        <taxon>Eutheria</taxon>
        <taxon>Euarchontoglires</taxon>
        <taxon>Primates</taxon>
        <taxon>Haplorrhini</taxon>
        <taxon>Platyrrhini</taxon>
        <taxon>Cebidae</taxon>
        <taxon>Callitrichinae</taxon>
        <taxon>Callithrix</taxon>
        <taxon>Callithrix</taxon>
    </lineage>
</organism>
<keyword evidence="2" id="KW-0472">Membrane</keyword>